<evidence type="ECO:0000313" key="2">
    <source>
        <dbReference type="EMBL" id="RRT49162.1"/>
    </source>
</evidence>
<proteinExistence type="predicted"/>
<dbReference type="EMBL" id="AMZH03013497">
    <property type="protein sequence ID" value="RRT49162.1"/>
    <property type="molecule type" value="Genomic_DNA"/>
</dbReference>
<evidence type="ECO:0000313" key="3">
    <source>
        <dbReference type="Proteomes" id="UP000287651"/>
    </source>
</evidence>
<feature type="region of interest" description="Disordered" evidence="1">
    <location>
        <begin position="93"/>
        <end position="119"/>
    </location>
</feature>
<feature type="compositionally biased region" description="Basic and acidic residues" evidence="1">
    <location>
        <begin position="108"/>
        <end position="119"/>
    </location>
</feature>
<dbReference type="AlphaFoldDB" id="A0A426YBN3"/>
<evidence type="ECO:0000256" key="1">
    <source>
        <dbReference type="SAM" id="MobiDB-lite"/>
    </source>
</evidence>
<organism evidence="2 3">
    <name type="scientific">Ensete ventricosum</name>
    <name type="common">Abyssinian banana</name>
    <name type="synonym">Musa ensete</name>
    <dbReference type="NCBI Taxonomy" id="4639"/>
    <lineage>
        <taxon>Eukaryota</taxon>
        <taxon>Viridiplantae</taxon>
        <taxon>Streptophyta</taxon>
        <taxon>Embryophyta</taxon>
        <taxon>Tracheophyta</taxon>
        <taxon>Spermatophyta</taxon>
        <taxon>Magnoliopsida</taxon>
        <taxon>Liliopsida</taxon>
        <taxon>Zingiberales</taxon>
        <taxon>Musaceae</taxon>
        <taxon>Ensete</taxon>
    </lineage>
</organism>
<accession>A0A426YBN3</accession>
<dbReference type="Proteomes" id="UP000287651">
    <property type="component" value="Unassembled WGS sequence"/>
</dbReference>
<reference evidence="2 3" key="1">
    <citation type="journal article" date="2014" name="Agronomy (Basel)">
        <title>A Draft Genome Sequence for Ensete ventricosum, the Drought-Tolerant Tree Against Hunger.</title>
        <authorList>
            <person name="Harrison J."/>
            <person name="Moore K.A."/>
            <person name="Paszkiewicz K."/>
            <person name="Jones T."/>
            <person name="Grant M."/>
            <person name="Ambacheew D."/>
            <person name="Muzemil S."/>
            <person name="Studholme D.J."/>
        </authorList>
    </citation>
    <scope>NUCLEOTIDE SEQUENCE [LARGE SCALE GENOMIC DNA]</scope>
</reference>
<sequence>MQCRGLARTETNACFGLFAANLCREWQSNSSSTERRCRRRSLIPFRRYIAEQRGNIRRQSTVRMVFFGIWMRLFDRDRLQRVRNHTSHLDLGTVERRREKKKKKKAARERNHKDWWSQR</sequence>
<comment type="caution">
    <text evidence="2">The sequence shown here is derived from an EMBL/GenBank/DDBJ whole genome shotgun (WGS) entry which is preliminary data.</text>
</comment>
<gene>
    <name evidence="2" type="ORF">B296_00034609</name>
</gene>
<feature type="compositionally biased region" description="Basic residues" evidence="1">
    <location>
        <begin position="98"/>
        <end position="107"/>
    </location>
</feature>
<name>A0A426YBN3_ENSVE</name>
<protein>
    <submittedName>
        <fullName evidence="2">Uncharacterized protein</fullName>
    </submittedName>
</protein>